<comment type="similarity">
    <text evidence="2">Belongs to the TMEM86 family.</text>
</comment>
<comment type="subcellular location">
    <subcellularLocation>
        <location evidence="1">Membrane</location>
        <topology evidence="1">Multi-pass membrane protein</topology>
    </subcellularLocation>
</comment>
<dbReference type="GO" id="GO:0016787">
    <property type="term" value="F:hydrolase activity"/>
    <property type="evidence" value="ECO:0007669"/>
    <property type="project" value="TreeGrafter"/>
</dbReference>
<dbReference type="PANTHER" id="PTHR31885:SF6">
    <property type="entry name" value="GH04784P"/>
    <property type="match status" value="1"/>
</dbReference>
<dbReference type="GO" id="GO:0016020">
    <property type="term" value="C:membrane"/>
    <property type="evidence" value="ECO:0007669"/>
    <property type="project" value="UniProtKB-SubCell"/>
</dbReference>
<evidence type="ECO:0000313" key="7">
    <source>
        <dbReference type="EMBL" id="SHJ57258.1"/>
    </source>
</evidence>
<proteinExistence type="inferred from homology"/>
<feature type="transmembrane region" description="Helical" evidence="6">
    <location>
        <begin position="74"/>
        <end position="94"/>
    </location>
</feature>
<name>A0A1H0BEG2_9RHOB</name>
<keyword evidence="4 6" id="KW-1133">Transmembrane helix</keyword>
<dbReference type="Pfam" id="PF07947">
    <property type="entry name" value="YhhN"/>
    <property type="match status" value="1"/>
</dbReference>
<feature type="transmembrane region" description="Helical" evidence="6">
    <location>
        <begin position="100"/>
        <end position="121"/>
    </location>
</feature>
<dbReference type="OrthoDB" id="345840at2"/>
<feature type="transmembrane region" description="Helical" evidence="6">
    <location>
        <begin position="133"/>
        <end position="162"/>
    </location>
</feature>
<dbReference type="EMBL" id="FQZZ01000001">
    <property type="protein sequence ID" value="SHJ57258.1"/>
    <property type="molecule type" value="Genomic_DNA"/>
</dbReference>
<evidence type="ECO:0000256" key="3">
    <source>
        <dbReference type="ARBA" id="ARBA00022692"/>
    </source>
</evidence>
<gene>
    <name evidence="7" type="ORF">SAMN05444142_101678</name>
</gene>
<evidence type="ECO:0000256" key="1">
    <source>
        <dbReference type="ARBA" id="ARBA00004141"/>
    </source>
</evidence>
<reference evidence="7 8" key="1">
    <citation type="submission" date="2016-11" db="EMBL/GenBank/DDBJ databases">
        <authorList>
            <person name="Varghese N."/>
            <person name="Submissions S."/>
        </authorList>
    </citation>
    <scope>NUCLEOTIDE SEQUENCE [LARGE SCALE GENOMIC DNA]</scope>
    <source>
        <strain evidence="7 8">DSM 29620</strain>
    </source>
</reference>
<keyword evidence="5 6" id="KW-0472">Membrane</keyword>
<protein>
    <submittedName>
        <fullName evidence="7">Uncharacterized membrane protein YhhN</fullName>
    </submittedName>
</protein>
<organism evidence="7 8">
    <name type="scientific">Lutimaribacter pacificus</name>
    <dbReference type="NCBI Taxonomy" id="391948"/>
    <lineage>
        <taxon>Bacteria</taxon>
        <taxon>Pseudomonadati</taxon>
        <taxon>Pseudomonadota</taxon>
        <taxon>Alphaproteobacteria</taxon>
        <taxon>Rhodobacterales</taxon>
        <taxon>Roseobacteraceae</taxon>
        <taxon>Lutimaribacter</taxon>
    </lineage>
</organism>
<dbReference type="PANTHER" id="PTHR31885">
    <property type="entry name" value="GH04784P"/>
    <property type="match status" value="1"/>
</dbReference>
<evidence type="ECO:0000256" key="4">
    <source>
        <dbReference type="ARBA" id="ARBA00022989"/>
    </source>
</evidence>
<sequence>MGLILVVAGAALSALYLVRYCRAGESWAKTAVKTGSLGFPMLALWPMGWPGLFVVGLAACVAGDFLLSRPGDGALKAGIGAFALGHLLYIAAMAGQGPLVPGYVLPAALLALALSTEYWLAPHTGGLRWPVRIYVAIIVAMGIVAALTGRGWLIAGSLVFIASDLILSLQLFGRLGGVPARVAPFAIWGLYIAAQVLLAVGFAP</sequence>
<keyword evidence="8" id="KW-1185">Reference proteome</keyword>
<feature type="transmembrane region" description="Helical" evidence="6">
    <location>
        <begin position="182"/>
        <end position="203"/>
    </location>
</feature>
<keyword evidence="3 6" id="KW-0812">Transmembrane</keyword>
<dbReference type="Proteomes" id="UP000324252">
    <property type="component" value="Unassembled WGS sequence"/>
</dbReference>
<evidence type="ECO:0000313" key="8">
    <source>
        <dbReference type="Proteomes" id="UP000324252"/>
    </source>
</evidence>
<feature type="transmembrane region" description="Helical" evidence="6">
    <location>
        <begin position="47"/>
        <end position="67"/>
    </location>
</feature>
<accession>A0A1H0BEG2</accession>
<evidence type="ECO:0000256" key="6">
    <source>
        <dbReference type="SAM" id="Phobius"/>
    </source>
</evidence>
<dbReference type="AlphaFoldDB" id="A0A1H0BEG2"/>
<dbReference type="RefSeq" id="WP_149786447.1">
    <property type="nucleotide sequence ID" value="NZ_FNIO01000001.1"/>
</dbReference>
<evidence type="ECO:0000256" key="5">
    <source>
        <dbReference type="ARBA" id="ARBA00023136"/>
    </source>
</evidence>
<dbReference type="InterPro" id="IPR012506">
    <property type="entry name" value="TMEM86B-like"/>
</dbReference>
<evidence type="ECO:0000256" key="2">
    <source>
        <dbReference type="ARBA" id="ARBA00007375"/>
    </source>
</evidence>